<proteinExistence type="inferred from homology"/>
<feature type="compositionally biased region" description="Polar residues" evidence="8">
    <location>
        <begin position="178"/>
        <end position="204"/>
    </location>
</feature>
<evidence type="ECO:0000256" key="3">
    <source>
        <dbReference type="ARBA" id="ARBA00023134"/>
    </source>
</evidence>
<comment type="similarity">
    <text evidence="1">Belongs to the small GTPase superfamily. Rab family.</text>
</comment>
<dbReference type="EMBL" id="JAPDFW010000097">
    <property type="protein sequence ID" value="KAJ5070221.1"/>
    <property type="molecule type" value="Genomic_DNA"/>
</dbReference>
<evidence type="ECO:0000256" key="1">
    <source>
        <dbReference type="ARBA" id="ARBA00006270"/>
    </source>
</evidence>
<dbReference type="PANTHER" id="PTHR47980">
    <property type="entry name" value="LD44762P"/>
    <property type="match status" value="1"/>
</dbReference>
<dbReference type="SMART" id="SM00176">
    <property type="entry name" value="RAN"/>
    <property type="match status" value="1"/>
</dbReference>
<keyword evidence="4" id="KW-0449">Lipoprotein</keyword>
<dbReference type="InterPro" id="IPR027417">
    <property type="entry name" value="P-loop_NTPase"/>
</dbReference>
<gene>
    <name evidence="9" type="ORF">M0811_11068</name>
</gene>
<reference evidence="9" key="1">
    <citation type="submission" date="2022-10" db="EMBL/GenBank/DDBJ databases">
        <title>Novel sulphate-reducing endosymbionts in the free-living metamonad Anaeramoeba.</title>
        <authorList>
            <person name="Jerlstrom-Hultqvist J."/>
            <person name="Cepicka I."/>
            <person name="Gallot-Lavallee L."/>
            <person name="Salas-Leiva D."/>
            <person name="Curtis B.A."/>
            <person name="Zahonova K."/>
            <person name="Pipaliya S."/>
            <person name="Dacks J."/>
            <person name="Roger A.J."/>
        </authorList>
    </citation>
    <scope>NUCLEOTIDE SEQUENCE</scope>
    <source>
        <strain evidence="9">BMAN</strain>
    </source>
</reference>
<comment type="function">
    <text evidence="5">Protein transport. Probably involved in vesicular traffic from ER to Golgi.</text>
</comment>
<name>A0A9Q0LBT6_ANAIG</name>
<dbReference type="PROSITE" id="PS51419">
    <property type="entry name" value="RAB"/>
    <property type="match status" value="1"/>
</dbReference>
<accession>A0A9Q0LBT6</accession>
<dbReference type="OMA" id="WNQREQE"/>
<dbReference type="SMART" id="SM00173">
    <property type="entry name" value="RAS"/>
    <property type="match status" value="1"/>
</dbReference>
<dbReference type="Proteomes" id="UP001149090">
    <property type="component" value="Unassembled WGS sequence"/>
</dbReference>
<dbReference type="InterPro" id="IPR050305">
    <property type="entry name" value="Small_GTPase_Rab"/>
</dbReference>
<evidence type="ECO:0000256" key="8">
    <source>
        <dbReference type="SAM" id="MobiDB-lite"/>
    </source>
</evidence>
<dbReference type="PROSITE" id="PS51421">
    <property type="entry name" value="RAS"/>
    <property type="match status" value="1"/>
</dbReference>
<dbReference type="GO" id="GO:0005525">
    <property type="term" value="F:GTP binding"/>
    <property type="evidence" value="ECO:0007669"/>
    <property type="project" value="UniProtKB-KW"/>
</dbReference>
<dbReference type="SMART" id="SM00174">
    <property type="entry name" value="RHO"/>
    <property type="match status" value="1"/>
</dbReference>
<evidence type="ECO:0000256" key="5">
    <source>
        <dbReference type="ARBA" id="ARBA00053444"/>
    </source>
</evidence>
<dbReference type="Pfam" id="PF00071">
    <property type="entry name" value="Ras"/>
    <property type="match status" value="1"/>
</dbReference>
<evidence type="ECO:0000313" key="9">
    <source>
        <dbReference type="EMBL" id="KAJ5070221.1"/>
    </source>
</evidence>
<evidence type="ECO:0000256" key="2">
    <source>
        <dbReference type="ARBA" id="ARBA00022741"/>
    </source>
</evidence>
<evidence type="ECO:0000256" key="7">
    <source>
        <dbReference type="ARBA" id="ARBA00081865"/>
    </source>
</evidence>
<evidence type="ECO:0000313" key="10">
    <source>
        <dbReference type="Proteomes" id="UP001149090"/>
    </source>
</evidence>
<dbReference type="InterPro" id="IPR005225">
    <property type="entry name" value="Small_GTP-bd"/>
</dbReference>
<comment type="caution">
    <text evidence="9">The sequence shown here is derived from an EMBL/GenBank/DDBJ whole genome shotgun (WGS) entry which is preliminary data.</text>
</comment>
<dbReference type="FunFam" id="3.40.50.300:FF:001018">
    <property type="entry name" value="Rab family GTPase"/>
    <property type="match status" value="1"/>
</dbReference>
<keyword evidence="10" id="KW-1185">Reference proteome</keyword>
<dbReference type="PRINTS" id="PR00449">
    <property type="entry name" value="RASTRNSFRMNG"/>
</dbReference>
<evidence type="ECO:0000256" key="4">
    <source>
        <dbReference type="ARBA" id="ARBA00023288"/>
    </source>
</evidence>
<organism evidence="9 10">
    <name type="scientific">Anaeramoeba ignava</name>
    <name type="common">Anaerobic marine amoeba</name>
    <dbReference type="NCBI Taxonomy" id="1746090"/>
    <lineage>
        <taxon>Eukaryota</taxon>
        <taxon>Metamonada</taxon>
        <taxon>Anaeramoebidae</taxon>
        <taxon>Anaeramoeba</taxon>
    </lineage>
</organism>
<keyword evidence="3" id="KW-0342">GTP-binding</keyword>
<dbReference type="PROSITE" id="PS51420">
    <property type="entry name" value="RHO"/>
    <property type="match status" value="1"/>
</dbReference>
<dbReference type="AlphaFoldDB" id="A0A9Q0LBT6"/>
<protein>
    <recommendedName>
        <fullName evidence="6">Ras-related protein Rab-1</fullName>
    </recommendedName>
    <alternativeName>
        <fullName evidence="7">Small GTP-binding protein rab1</fullName>
    </alternativeName>
</protein>
<dbReference type="SUPFAM" id="SSF52540">
    <property type="entry name" value="P-loop containing nucleoside triphosphate hydrolases"/>
    <property type="match status" value="1"/>
</dbReference>
<sequence>MAEDDNYQFLLKLLLIGNSGVGKSSLLSRFVDDQFSLSMIQTMGIDYKNKVVQINGHNVKLQIWDTAGQERFRNFTAAYYRGAMGIFLVFDITDEKSFKEVQQWIEIIETHATENVLKVLVGNKADRDSERLVSPQQGADLAKEYGMPFYETSAKSGEGVEDCFMGMAKSVMTKLTKNDSSLPSIQSPNTRAVSPKINIQNNNSKSERRGCCG</sequence>
<evidence type="ECO:0000256" key="6">
    <source>
        <dbReference type="ARBA" id="ARBA00067099"/>
    </source>
</evidence>
<dbReference type="OrthoDB" id="9989112at2759"/>
<feature type="region of interest" description="Disordered" evidence="8">
    <location>
        <begin position="178"/>
        <end position="213"/>
    </location>
</feature>
<dbReference type="GO" id="GO:0003924">
    <property type="term" value="F:GTPase activity"/>
    <property type="evidence" value="ECO:0007669"/>
    <property type="project" value="InterPro"/>
</dbReference>
<dbReference type="InterPro" id="IPR001806">
    <property type="entry name" value="Small_GTPase"/>
</dbReference>
<keyword evidence="2" id="KW-0547">Nucleotide-binding</keyword>
<dbReference type="NCBIfam" id="TIGR00231">
    <property type="entry name" value="small_GTP"/>
    <property type="match status" value="1"/>
</dbReference>
<dbReference type="Gene3D" id="3.40.50.300">
    <property type="entry name" value="P-loop containing nucleotide triphosphate hydrolases"/>
    <property type="match status" value="1"/>
</dbReference>
<dbReference type="SMART" id="SM00175">
    <property type="entry name" value="RAB"/>
    <property type="match status" value="1"/>
</dbReference>